<reference evidence="7 8" key="2">
    <citation type="submission" date="2011-11" db="EMBL/GenBank/DDBJ databases">
        <authorList>
            <consortium name="US DOE Joint Genome Institute"/>
            <person name="Lucas S."/>
            <person name="Han J."/>
            <person name="Lapidus A."/>
            <person name="Cheng J.-F."/>
            <person name="Goodwin L."/>
            <person name="Pitluck S."/>
            <person name="Peters L."/>
            <person name="Ovchinnikova G."/>
            <person name="Zhang X."/>
            <person name="Detter J.C."/>
            <person name="Han C."/>
            <person name="Tapia R."/>
            <person name="Land M."/>
            <person name="Hauser L."/>
            <person name="Kyrpides N."/>
            <person name="Ivanova N."/>
            <person name="Pagani I."/>
            <person name="Vogl K."/>
            <person name="Liu Z."/>
            <person name="Overmann J."/>
            <person name="Frigaard N.-U."/>
            <person name="Bryant D."/>
            <person name="Woyke T."/>
        </authorList>
    </citation>
    <scope>NUCLEOTIDE SEQUENCE [LARGE SCALE GENOMIC DNA]</scope>
    <source>
        <strain evidence="7 8">970</strain>
    </source>
</reference>
<evidence type="ECO:0000256" key="1">
    <source>
        <dbReference type="ARBA" id="ARBA00004651"/>
    </source>
</evidence>
<proteinExistence type="predicted"/>
<dbReference type="Pfam" id="PF03899">
    <property type="entry name" value="ATP-synt_I"/>
    <property type="match status" value="1"/>
</dbReference>
<dbReference type="RefSeq" id="WP_009151129.1">
    <property type="nucleotide sequence ID" value="NZ_CP121471.1"/>
</dbReference>
<organism evidence="7 8">
    <name type="scientific">Thiorhodovibrio frisius</name>
    <dbReference type="NCBI Taxonomy" id="631362"/>
    <lineage>
        <taxon>Bacteria</taxon>
        <taxon>Pseudomonadati</taxon>
        <taxon>Pseudomonadota</taxon>
        <taxon>Gammaproteobacteria</taxon>
        <taxon>Chromatiales</taxon>
        <taxon>Chromatiaceae</taxon>
        <taxon>Thiorhodovibrio</taxon>
    </lineage>
</organism>
<dbReference type="STRING" id="631362.Thi970DRAFT_04381"/>
<name>H8Z6E2_9GAMM</name>
<feature type="transmembrane region" description="Helical" evidence="6">
    <location>
        <begin position="110"/>
        <end position="129"/>
    </location>
</feature>
<evidence type="ECO:0000256" key="5">
    <source>
        <dbReference type="ARBA" id="ARBA00023136"/>
    </source>
</evidence>
<feature type="transmembrane region" description="Helical" evidence="6">
    <location>
        <begin position="82"/>
        <end position="104"/>
    </location>
</feature>
<evidence type="ECO:0000256" key="2">
    <source>
        <dbReference type="ARBA" id="ARBA00022475"/>
    </source>
</evidence>
<dbReference type="AlphaFoldDB" id="H8Z6E2"/>
<feature type="transmembrane region" description="Helical" evidence="6">
    <location>
        <begin position="25"/>
        <end position="45"/>
    </location>
</feature>
<evidence type="ECO:0000256" key="6">
    <source>
        <dbReference type="SAM" id="Phobius"/>
    </source>
</evidence>
<evidence type="ECO:0000313" key="7">
    <source>
        <dbReference type="EMBL" id="EIC20726.1"/>
    </source>
</evidence>
<keyword evidence="8" id="KW-1185">Reference proteome</keyword>
<keyword evidence="4 6" id="KW-1133">Transmembrane helix</keyword>
<protein>
    <submittedName>
        <fullName evidence="7">F0F1-type ATP synthase, subunit I</fullName>
    </submittedName>
</protein>
<evidence type="ECO:0000256" key="4">
    <source>
        <dbReference type="ARBA" id="ARBA00022989"/>
    </source>
</evidence>
<gene>
    <name evidence="7" type="ORF">Thi970DRAFT_04381</name>
</gene>
<keyword evidence="3 6" id="KW-0812">Transmembrane</keyword>
<keyword evidence="5 6" id="KW-0472">Membrane</keyword>
<keyword evidence="2" id="KW-1003">Cell membrane</keyword>
<sequence length="142" mass="15404">MQAEPELKTRKKNAMLSQPRQIQHLLRWQGIIGVILLLLAAPFGLPALVSAGAGSAACLLANAVAAFWVFRSYRAQQPGALVLRFYGAEIVKITLILALFVIAYAVFDDLVLPIVLGSYLAVQTLPALMPDRRSDRTMSGQG</sequence>
<dbReference type="GO" id="GO:0005886">
    <property type="term" value="C:plasma membrane"/>
    <property type="evidence" value="ECO:0007669"/>
    <property type="project" value="UniProtKB-SubCell"/>
</dbReference>
<dbReference type="EMBL" id="JH603170">
    <property type="protein sequence ID" value="EIC20726.1"/>
    <property type="molecule type" value="Genomic_DNA"/>
</dbReference>
<comment type="subcellular location">
    <subcellularLocation>
        <location evidence="1">Cell membrane</location>
        <topology evidence="1">Multi-pass membrane protein</topology>
    </subcellularLocation>
</comment>
<dbReference type="InterPro" id="IPR005598">
    <property type="entry name" value="ATP_synth_I"/>
</dbReference>
<dbReference type="HOGENOM" id="CLU_1987944_0_0_6"/>
<dbReference type="eggNOG" id="COG3312">
    <property type="taxonomic scope" value="Bacteria"/>
</dbReference>
<accession>H8Z6E2</accession>
<reference evidence="8" key="1">
    <citation type="submission" date="2011-06" db="EMBL/GenBank/DDBJ databases">
        <authorList>
            <consortium name="US DOE Joint Genome Institute (JGI-PGF)"/>
            <person name="Lucas S."/>
            <person name="Han J."/>
            <person name="Lapidus A."/>
            <person name="Cheng J.-F."/>
            <person name="Goodwin L."/>
            <person name="Pitluck S."/>
            <person name="Peters L."/>
            <person name="Land M.L."/>
            <person name="Hauser L."/>
            <person name="Vogl K."/>
            <person name="Liu Z."/>
            <person name="Overmann J."/>
            <person name="Frigaard N.-U."/>
            <person name="Bryant D.A."/>
            <person name="Woyke T.J."/>
        </authorList>
    </citation>
    <scope>NUCLEOTIDE SEQUENCE [LARGE SCALE GENOMIC DNA]</scope>
    <source>
        <strain evidence="8">970</strain>
    </source>
</reference>
<feature type="transmembrane region" description="Helical" evidence="6">
    <location>
        <begin position="51"/>
        <end position="70"/>
    </location>
</feature>
<evidence type="ECO:0000256" key="3">
    <source>
        <dbReference type="ARBA" id="ARBA00022692"/>
    </source>
</evidence>
<evidence type="ECO:0000313" key="8">
    <source>
        <dbReference type="Proteomes" id="UP000002964"/>
    </source>
</evidence>
<dbReference type="Proteomes" id="UP000002964">
    <property type="component" value="Unassembled WGS sequence"/>
</dbReference>